<proteinExistence type="predicted"/>
<organism evidence="7 8">
    <name type="scientific">Acidobacterium capsulatum (strain ATCC 51196 / DSM 11244 / BCRC 80197 / JCM 7670 / NBRC 15755 / NCIMB 13165 / 161)</name>
    <dbReference type="NCBI Taxonomy" id="240015"/>
    <lineage>
        <taxon>Bacteria</taxon>
        <taxon>Pseudomonadati</taxon>
        <taxon>Acidobacteriota</taxon>
        <taxon>Terriglobia</taxon>
        <taxon>Terriglobales</taxon>
        <taxon>Acidobacteriaceae</taxon>
        <taxon>Acidobacterium</taxon>
    </lineage>
</organism>
<keyword evidence="4" id="KW-0472">Membrane</keyword>
<keyword evidence="3" id="KW-0812">Transmembrane</keyword>
<dbReference type="HOGENOM" id="CLU_282519_0_0_0"/>
<feature type="domain" description="POTRA" evidence="6">
    <location>
        <begin position="101"/>
        <end position="175"/>
    </location>
</feature>
<keyword evidence="8" id="KW-1185">Reference proteome</keyword>
<feature type="domain" description="POTRA" evidence="6">
    <location>
        <begin position="514"/>
        <end position="582"/>
    </location>
</feature>
<feature type="domain" description="POTRA" evidence="6">
    <location>
        <begin position="339"/>
        <end position="427"/>
    </location>
</feature>
<protein>
    <submittedName>
        <fullName evidence="7">Outer membrane protein, OMP85 family</fullName>
    </submittedName>
</protein>
<dbReference type="InterPro" id="IPR039910">
    <property type="entry name" value="D15-like"/>
</dbReference>
<evidence type="ECO:0000256" key="4">
    <source>
        <dbReference type="ARBA" id="ARBA00023136"/>
    </source>
</evidence>
<reference evidence="7 8" key="1">
    <citation type="journal article" date="2009" name="Appl. Environ. Microbiol.">
        <title>Three genomes from the phylum Acidobacteria provide insight into the lifestyles of these microorganisms in soils.</title>
        <authorList>
            <person name="Ward N.L."/>
            <person name="Challacombe J.F."/>
            <person name="Janssen P.H."/>
            <person name="Henrissat B."/>
            <person name="Coutinho P.M."/>
            <person name="Wu M."/>
            <person name="Xie G."/>
            <person name="Haft D.H."/>
            <person name="Sait M."/>
            <person name="Badger J."/>
            <person name="Barabote R.D."/>
            <person name="Bradley B."/>
            <person name="Brettin T.S."/>
            <person name="Brinkac L.M."/>
            <person name="Bruce D."/>
            <person name="Creasy T."/>
            <person name="Daugherty S.C."/>
            <person name="Davidsen T.M."/>
            <person name="DeBoy R.T."/>
            <person name="Detter J.C."/>
            <person name="Dodson R.J."/>
            <person name="Durkin A.S."/>
            <person name="Ganapathy A."/>
            <person name="Gwinn-Giglio M."/>
            <person name="Han C.S."/>
            <person name="Khouri H."/>
            <person name="Kiss H."/>
            <person name="Kothari S.P."/>
            <person name="Madupu R."/>
            <person name="Nelson K.E."/>
            <person name="Nelson W.C."/>
            <person name="Paulsen I."/>
            <person name="Penn K."/>
            <person name="Ren Q."/>
            <person name="Rosovitz M.J."/>
            <person name="Selengut J.D."/>
            <person name="Shrivastava S."/>
            <person name="Sullivan S.A."/>
            <person name="Tapia R."/>
            <person name="Thompson L.S."/>
            <person name="Watkins K.L."/>
            <person name="Yang Q."/>
            <person name="Yu C."/>
            <person name="Zafar N."/>
            <person name="Zhou L."/>
            <person name="Kuske C.R."/>
        </authorList>
    </citation>
    <scope>NUCLEOTIDE SEQUENCE [LARGE SCALE GENOMIC DNA]</scope>
    <source>
        <strain evidence="8">ATCC 51196 / DSM 11244 / BCRC 80197 / JCM 7670 / NBRC 15755 / NCIMB 13165 / 161</strain>
    </source>
</reference>
<keyword evidence="2" id="KW-1134">Transmembrane beta strand</keyword>
<dbReference type="InParanoid" id="C1F1K1"/>
<gene>
    <name evidence="7" type="ordered locus">ACP_0602</name>
</gene>
<dbReference type="eggNOG" id="COG0747">
    <property type="taxonomic scope" value="Bacteria"/>
</dbReference>
<accession>C1F1K1</accession>
<evidence type="ECO:0000259" key="5">
    <source>
        <dbReference type="Pfam" id="PF01103"/>
    </source>
</evidence>
<evidence type="ECO:0000256" key="1">
    <source>
        <dbReference type="ARBA" id="ARBA00004370"/>
    </source>
</evidence>
<dbReference type="Gene3D" id="2.40.160.50">
    <property type="entry name" value="membrane protein fhac: a member of the omp85/tpsb transporter family"/>
    <property type="match status" value="1"/>
</dbReference>
<feature type="domain" description="Bacterial surface antigen (D15)" evidence="5">
    <location>
        <begin position="649"/>
        <end position="987"/>
    </location>
</feature>
<dbReference type="Pfam" id="PF07244">
    <property type="entry name" value="POTRA"/>
    <property type="match status" value="5"/>
</dbReference>
<name>C1F1K1_ACIC5</name>
<dbReference type="AlphaFoldDB" id="C1F1K1"/>
<comment type="subcellular location">
    <subcellularLocation>
        <location evidence="1">Membrane</location>
    </subcellularLocation>
</comment>
<dbReference type="STRING" id="240015.ACP_0602"/>
<dbReference type="KEGG" id="aca:ACP_0602"/>
<evidence type="ECO:0000256" key="3">
    <source>
        <dbReference type="ARBA" id="ARBA00022692"/>
    </source>
</evidence>
<feature type="domain" description="POTRA" evidence="6">
    <location>
        <begin position="431"/>
        <end position="509"/>
    </location>
</feature>
<dbReference type="Gene3D" id="3.10.20.310">
    <property type="entry name" value="membrane protein fhac"/>
    <property type="match status" value="4"/>
</dbReference>
<evidence type="ECO:0000256" key="2">
    <source>
        <dbReference type="ARBA" id="ARBA00022452"/>
    </source>
</evidence>
<evidence type="ECO:0000313" key="8">
    <source>
        <dbReference type="Proteomes" id="UP000002207"/>
    </source>
</evidence>
<dbReference type="InterPro" id="IPR000184">
    <property type="entry name" value="Bac_surfAg_D15"/>
</dbReference>
<dbReference type="EMBL" id="CP001472">
    <property type="protein sequence ID" value="ACO31443.1"/>
    <property type="molecule type" value="Genomic_DNA"/>
</dbReference>
<sequence length="1026" mass="114261">MAKISDAEVQPVPAGTTPKLAHWAGLEVTAIEFKGVNPKRLAPLPSQLPQQAHTKLNPLQVQASLRRLFATGLYKDIVVEGVRHGNQVTLIFSGEPTTFLGRVTVHGIKNTTLHNRIAYAPGLIPGTPFDDAKLSDAAGDLKQALQQNGFYEGKVFERTTPPDANALTDVDFYIELRKRARVGDVKVDGDSGMSLKSFRHKAKLHTGKKVTRDTVSRALSGVRKHYQKTGHLEAELKLESKKYVPPVNHLNYKFLANQKAVVKIKVDGVSLSDGKIRNLVPVYQEGDVDEDLLNEGSKRIHDYYQRQGYFNVKVTHTRTIGQQLTTIVYHVKLGTRSEVASVTISGNHYFSNEVLEPRLGVHVKSLFERHGIYSEALTEADAQTIEALYQMNGFTDVNVTPQTRVTYREVHHKKIGLLHVNYKVEEGKQHTFGNISIAGNQKISLKTLEPLLATHSHQPYNPNEVVNDRDALLTYYLAHGFDHAQVRVQQTPDGTHPHEMDVALDISEGSQTFVRQVLVTGLHYTKRSTVQPEILVKAGQPLDQTALRNTERNLYNLTLFNEVHTAVENPQGDEPEKNVMIQFSEAKRWNVTYGFGLQAQTGTPSTSCPSPATLIQLGLNPNTYNSGGCSPNGKFGVSPVVEFDVSRINLFGTDQSVSLQTKYGTLEQIFELSYNHPHLFGHSGWSYSFGGGYSNAQDVVTYTASRLEGNFRVTQNMDRANTMIYQFTYRRVKVDANSVQVAPNLIPLLSEPVRVGGPEFTWLHDTRRPEPLNAQHGWYNSVQEFMSDNVFASQANFNRFEWTNSSYYTFGAKKYTIARNTVFGFERAFGQGQYEQIPLPERLYAGGAQSLRGFGLNQAGPRDSLTGFPIGGAGLFVNQTELRLPPPHLPYVGTSLSFVLFHDMGNVFNNSSDIWPSFFRVRQPDSQNCRDDSLADQEKVTRHSSTNPTGTCSFNDFSHAVGVGVRYHTPIGPLRLDFSYNLNPPIYPIEYTYSTCTGANGSPTNICPSVGQAPHFNVFFSIGQAF</sequence>
<dbReference type="Proteomes" id="UP000002207">
    <property type="component" value="Chromosome"/>
</dbReference>
<evidence type="ECO:0000259" key="6">
    <source>
        <dbReference type="Pfam" id="PF07244"/>
    </source>
</evidence>
<dbReference type="PANTHER" id="PTHR12815">
    <property type="entry name" value="SORTING AND ASSEMBLY MACHINERY SAMM50 PROTEIN FAMILY MEMBER"/>
    <property type="match status" value="1"/>
</dbReference>
<dbReference type="eggNOG" id="COG4775">
    <property type="taxonomic scope" value="Bacteria"/>
</dbReference>
<dbReference type="GO" id="GO:0019867">
    <property type="term" value="C:outer membrane"/>
    <property type="evidence" value="ECO:0007669"/>
    <property type="project" value="InterPro"/>
</dbReference>
<dbReference type="Pfam" id="PF01103">
    <property type="entry name" value="Omp85"/>
    <property type="match status" value="1"/>
</dbReference>
<dbReference type="InterPro" id="IPR010827">
    <property type="entry name" value="BamA/TamA_POTRA"/>
</dbReference>
<dbReference type="PANTHER" id="PTHR12815:SF18">
    <property type="entry name" value="SORTING AND ASSEMBLY MACHINERY COMPONENT 50 HOMOLOG"/>
    <property type="match status" value="1"/>
</dbReference>
<feature type="domain" description="POTRA" evidence="6">
    <location>
        <begin position="263"/>
        <end position="332"/>
    </location>
</feature>
<evidence type="ECO:0000313" key="7">
    <source>
        <dbReference type="EMBL" id="ACO31443.1"/>
    </source>
</evidence>